<reference evidence="1" key="1">
    <citation type="submission" date="2022-07" db="EMBL/GenBank/DDBJ databases">
        <title>Phylogenomic reconstructions and comparative analyses of Kickxellomycotina fungi.</title>
        <authorList>
            <person name="Reynolds N.K."/>
            <person name="Stajich J.E."/>
            <person name="Barry K."/>
            <person name="Grigoriev I.V."/>
            <person name="Crous P."/>
            <person name="Smith M.E."/>
        </authorList>
    </citation>
    <scope>NUCLEOTIDE SEQUENCE</scope>
    <source>
        <strain evidence="1">NRRL 3115</strain>
    </source>
</reference>
<dbReference type="OrthoDB" id="5516720at2759"/>
<organism evidence="1 2">
    <name type="scientific">Coemansia spiralis</name>
    <dbReference type="NCBI Taxonomy" id="417178"/>
    <lineage>
        <taxon>Eukaryota</taxon>
        <taxon>Fungi</taxon>
        <taxon>Fungi incertae sedis</taxon>
        <taxon>Zoopagomycota</taxon>
        <taxon>Kickxellomycotina</taxon>
        <taxon>Kickxellomycetes</taxon>
        <taxon>Kickxellales</taxon>
        <taxon>Kickxellaceae</taxon>
        <taxon>Coemansia</taxon>
    </lineage>
</organism>
<sequence length="77" mass="8772">MSKVNVVIADRSSTKIHLKDLDKDTTYAQLIEAIKKKLPTFNPEKETLKSGSMGKMTKDKTLADYETTDIYFELSRT</sequence>
<evidence type="ECO:0000313" key="2">
    <source>
        <dbReference type="Proteomes" id="UP001151518"/>
    </source>
</evidence>
<dbReference type="AlphaFoldDB" id="A0A9W8G3V3"/>
<dbReference type="EMBL" id="JANBTW010000070">
    <property type="protein sequence ID" value="KAJ2673245.1"/>
    <property type="molecule type" value="Genomic_DNA"/>
</dbReference>
<name>A0A9W8G3V3_9FUNG</name>
<accession>A0A9W8G3V3</accession>
<gene>
    <name evidence="1" type="ORF">GGI25_004764</name>
</gene>
<comment type="caution">
    <text evidence="1">The sequence shown here is derived from an EMBL/GenBank/DDBJ whole genome shotgun (WGS) entry which is preliminary data.</text>
</comment>
<evidence type="ECO:0000313" key="1">
    <source>
        <dbReference type="EMBL" id="KAJ2673245.1"/>
    </source>
</evidence>
<proteinExistence type="predicted"/>
<dbReference type="Proteomes" id="UP001151518">
    <property type="component" value="Unassembled WGS sequence"/>
</dbReference>
<protein>
    <submittedName>
        <fullName evidence="1">Uncharacterized protein</fullName>
    </submittedName>
</protein>